<dbReference type="Proteomes" id="UP000324585">
    <property type="component" value="Unassembled WGS sequence"/>
</dbReference>
<dbReference type="AlphaFoldDB" id="A0A5J4YZV0"/>
<gene>
    <name evidence="1" type="ORF">FVE85_0269</name>
</gene>
<accession>A0A5J4YZV0</accession>
<evidence type="ECO:0000313" key="2">
    <source>
        <dbReference type="Proteomes" id="UP000324585"/>
    </source>
</evidence>
<proteinExistence type="predicted"/>
<organism evidence="1 2">
    <name type="scientific">Porphyridium purpureum</name>
    <name type="common">Red alga</name>
    <name type="synonym">Porphyridium cruentum</name>
    <dbReference type="NCBI Taxonomy" id="35688"/>
    <lineage>
        <taxon>Eukaryota</taxon>
        <taxon>Rhodophyta</taxon>
        <taxon>Bangiophyceae</taxon>
        <taxon>Porphyridiales</taxon>
        <taxon>Porphyridiaceae</taxon>
        <taxon>Porphyridium</taxon>
    </lineage>
</organism>
<name>A0A5J4YZV0_PORPP</name>
<sequence length="470" mass="54205">MALYRALKIRSSTAPQSRRLSGTALGIQHIQQCRRGSVSCVVRSGLTDSGPGKMQPCDSSPTGQGLPSWYIERQKQRFGTRIVQQQVGVLQERVQANAERDRVRHLVQAQNSQFDLGIFREEAKRRFYGHDTGERNVGMRSHVRALYRHEARSERLGRCSLQLETRIGAGDYLSLYVRKASVEFDAASTHHARTRLGGPIVYRSISSAEALEVRCDDRVLQTIPRDYVERASQEYYQRSNQGVDPVPCAELSGQNLSAFQRQSRAISRLDSSAAVLPVNHRSSLDVLAYREKAKERHERWLANEKGRSDETRGFIQGATECKYEMDLVSKGDEEAVRKYYSSRPDELYKRKQSRRFAQYRRIRIEQERLENNTVKSAEAGMRKRRALEMDRLRTYEEDHGGFRHYRYSNDNTAFAYCSTITQNHARRGDMIEKYSQEAGKEVSSVDSFQRAQLLAEQLPMFHTRVMNRFR</sequence>
<keyword evidence="2" id="KW-1185">Reference proteome</keyword>
<evidence type="ECO:0000313" key="1">
    <source>
        <dbReference type="EMBL" id="KAA8496540.1"/>
    </source>
</evidence>
<comment type="caution">
    <text evidence="1">The sequence shown here is derived from an EMBL/GenBank/DDBJ whole genome shotgun (WGS) entry which is preliminary data.</text>
</comment>
<dbReference type="EMBL" id="VRMN01000002">
    <property type="protein sequence ID" value="KAA8496540.1"/>
    <property type="molecule type" value="Genomic_DNA"/>
</dbReference>
<protein>
    <submittedName>
        <fullName evidence="1">Uncharacterized protein</fullName>
    </submittedName>
</protein>
<reference evidence="2" key="1">
    <citation type="journal article" date="2019" name="Nat. Commun.">
        <title>Expansion of phycobilisome linker gene families in mesophilic red algae.</title>
        <authorList>
            <person name="Lee J."/>
            <person name="Kim D."/>
            <person name="Bhattacharya D."/>
            <person name="Yoon H.S."/>
        </authorList>
    </citation>
    <scope>NUCLEOTIDE SEQUENCE [LARGE SCALE GENOMIC DNA]</scope>
    <source>
        <strain evidence="2">CCMP 1328</strain>
    </source>
</reference>
<dbReference type="OrthoDB" id="5353at2759"/>